<evidence type="ECO:0000313" key="2">
    <source>
        <dbReference type="EMBL" id="BDU74369.1"/>
    </source>
</evidence>
<feature type="domain" description="SiaC family regulatory phosphoprotein" evidence="1">
    <location>
        <begin position="9"/>
        <end position="125"/>
    </location>
</feature>
<gene>
    <name evidence="2" type="ORF">METEAL_35430</name>
</gene>
<dbReference type="Proteomes" id="UP001238179">
    <property type="component" value="Chromosome"/>
</dbReference>
<dbReference type="AlphaFoldDB" id="A0AA48GQQ4"/>
<accession>A0AA48GQQ4</accession>
<dbReference type="RefSeq" id="WP_316413044.1">
    <property type="nucleotide sequence ID" value="NZ_AP027080.1"/>
</dbReference>
<dbReference type="InterPro" id="IPR018530">
    <property type="entry name" value="SiaC"/>
</dbReference>
<reference evidence="3" key="1">
    <citation type="journal article" date="2023" name="Int. J. Syst. Evol. Microbiol.">
        <title>Mesoterricola silvestris gen. nov., sp. nov., Mesoterricola sediminis sp. nov., Geothrix oryzae sp. nov., Geothrix edaphica sp. nov., Geothrix rubra sp. nov., and Geothrix limicola sp. nov., six novel members of Acidobacteriota isolated from soils.</title>
        <authorList>
            <person name="Itoh H."/>
            <person name="Sugisawa Y."/>
            <person name="Mise K."/>
            <person name="Xu Z."/>
            <person name="Kuniyasu M."/>
            <person name="Ushijima N."/>
            <person name="Kawano K."/>
            <person name="Kobayashi E."/>
            <person name="Shiratori Y."/>
            <person name="Masuda Y."/>
            <person name="Senoo K."/>
        </authorList>
    </citation>
    <scope>NUCLEOTIDE SEQUENCE [LARGE SCALE GENOMIC DNA]</scope>
    <source>
        <strain evidence="3">W79</strain>
    </source>
</reference>
<proteinExistence type="predicted"/>
<sequence length="130" mass="14716">MTLENLSVDATVSSPRVRSDAEGGLLELAGESYPENSFEFFQPILTWVADFLAQDERPLRVELRLTYLNTSSIKCMMDLLDALEEAHLSGRAVSLTWYYDPENDRALDLAEEFREDLGLPFEIVPLPMEG</sequence>
<evidence type="ECO:0000259" key="1">
    <source>
        <dbReference type="Pfam" id="PF09345"/>
    </source>
</evidence>
<evidence type="ECO:0000313" key="3">
    <source>
        <dbReference type="Proteomes" id="UP001238179"/>
    </source>
</evidence>
<dbReference type="Pfam" id="PF09345">
    <property type="entry name" value="SiaC"/>
    <property type="match status" value="1"/>
</dbReference>
<organism evidence="2 3">
    <name type="scientific">Mesoterricola silvestris</name>
    <dbReference type="NCBI Taxonomy" id="2927979"/>
    <lineage>
        <taxon>Bacteria</taxon>
        <taxon>Pseudomonadati</taxon>
        <taxon>Acidobacteriota</taxon>
        <taxon>Holophagae</taxon>
        <taxon>Holophagales</taxon>
        <taxon>Holophagaceae</taxon>
        <taxon>Mesoterricola</taxon>
    </lineage>
</organism>
<dbReference type="EMBL" id="AP027080">
    <property type="protein sequence ID" value="BDU74369.1"/>
    <property type="molecule type" value="Genomic_DNA"/>
</dbReference>
<protein>
    <recommendedName>
        <fullName evidence="1">SiaC family regulatory phosphoprotein domain-containing protein</fullName>
    </recommendedName>
</protein>
<name>A0AA48GQQ4_9BACT</name>
<dbReference type="NCBIfam" id="NF038265">
    <property type="entry name" value="phos_prot_SiaC"/>
    <property type="match status" value="1"/>
</dbReference>
<dbReference type="KEGG" id="msil:METEAL_35430"/>
<keyword evidence="3" id="KW-1185">Reference proteome</keyword>